<evidence type="ECO:0000256" key="2">
    <source>
        <dbReference type="ARBA" id="ARBA00022448"/>
    </source>
</evidence>
<evidence type="ECO:0000256" key="6">
    <source>
        <dbReference type="ARBA" id="ARBA00022882"/>
    </source>
</evidence>
<dbReference type="InterPro" id="IPR028325">
    <property type="entry name" value="VG_K_chnl"/>
</dbReference>
<accession>A0AAU8M124</accession>
<keyword evidence="3" id="KW-0633">Potassium transport</keyword>
<gene>
    <name evidence="14" type="ORF">Q3M24_10900</name>
</gene>
<evidence type="ECO:0000256" key="8">
    <source>
        <dbReference type="ARBA" id="ARBA00022989"/>
    </source>
</evidence>
<keyword evidence="10 12" id="KW-0472">Membrane</keyword>
<evidence type="ECO:0000256" key="9">
    <source>
        <dbReference type="ARBA" id="ARBA00023065"/>
    </source>
</evidence>
<dbReference type="PRINTS" id="PR00169">
    <property type="entry name" value="KCHANNEL"/>
</dbReference>
<dbReference type="Gene3D" id="1.10.287.70">
    <property type="match status" value="1"/>
</dbReference>
<feature type="transmembrane region" description="Helical" evidence="12">
    <location>
        <begin position="134"/>
        <end position="155"/>
    </location>
</feature>
<evidence type="ECO:0000256" key="7">
    <source>
        <dbReference type="ARBA" id="ARBA00022958"/>
    </source>
</evidence>
<keyword evidence="9" id="KW-0406">Ion transport</keyword>
<evidence type="ECO:0000256" key="12">
    <source>
        <dbReference type="SAM" id="Phobius"/>
    </source>
</evidence>
<evidence type="ECO:0000256" key="5">
    <source>
        <dbReference type="ARBA" id="ARBA00022826"/>
    </source>
</evidence>
<dbReference type="SUPFAM" id="SSF81324">
    <property type="entry name" value="Voltage-gated potassium channels"/>
    <property type="match status" value="1"/>
</dbReference>
<dbReference type="Gene3D" id="1.20.120.350">
    <property type="entry name" value="Voltage-gated potassium channels. Chain C"/>
    <property type="match status" value="1"/>
</dbReference>
<evidence type="ECO:0000256" key="4">
    <source>
        <dbReference type="ARBA" id="ARBA00022692"/>
    </source>
</evidence>
<evidence type="ECO:0000256" key="3">
    <source>
        <dbReference type="ARBA" id="ARBA00022538"/>
    </source>
</evidence>
<dbReference type="InterPro" id="IPR027359">
    <property type="entry name" value="Volt_channel_dom_sf"/>
</dbReference>
<keyword evidence="11" id="KW-0407">Ion channel</keyword>
<evidence type="ECO:0000313" key="14">
    <source>
        <dbReference type="EMBL" id="XCN75208.1"/>
    </source>
</evidence>
<sequence>MFDSVILTLIFLNVLAVIIGSVQSIQERLDGFFNGFEVFSVAVFTIEYLARLWSCTDHPRYTGRLYERLRFAFRPMPIIDLLAILPFYLPFLGIDLRALRVLRLLRILRIAKIGRYYSSLNVIRQVFLTKKEELVLTSVLMAILLVVSSTVLYYCENTVQPDAFSDIPATMWWAVATLTTVGYGDMYPVTLMGKFCASVIAILGIGMFALPTGILGAGFVEAIQKQREQKTICPHCGKEIP</sequence>
<comment type="subcellular location">
    <subcellularLocation>
        <location evidence="1">Membrane</location>
        <topology evidence="1">Multi-pass membrane protein</topology>
    </subcellularLocation>
</comment>
<keyword evidence="6" id="KW-0851">Voltage-gated channel</keyword>
<feature type="transmembrane region" description="Helical" evidence="12">
    <location>
        <begin position="71"/>
        <end position="89"/>
    </location>
</feature>
<evidence type="ECO:0000256" key="10">
    <source>
        <dbReference type="ARBA" id="ARBA00023136"/>
    </source>
</evidence>
<reference evidence="14" key="2">
    <citation type="submission" date="2024-06" db="EMBL/GenBank/DDBJ databases">
        <authorList>
            <person name="Plum-Jensen L.E."/>
            <person name="Schramm A."/>
            <person name="Marshall I.P.G."/>
        </authorList>
    </citation>
    <scope>NUCLEOTIDE SEQUENCE</scope>
    <source>
        <strain evidence="14">Rat1</strain>
    </source>
</reference>
<evidence type="ECO:0000256" key="11">
    <source>
        <dbReference type="ARBA" id="ARBA00023303"/>
    </source>
</evidence>
<dbReference type="EMBL" id="CP159373">
    <property type="protein sequence ID" value="XCN75208.1"/>
    <property type="molecule type" value="Genomic_DNA"/>
</dbReference>
<keyword evidence="7" id="KW-0630">Potassium</keyword>
<dbReference type="GO" id="GO:0005249">
    <property type="term" value="F:voltage-gated potassium channel activity"/>
    <property type="evidence" value="ECO:0007669"/>
    <property type="project" value="InterPro"/>
</dbReference>
<feature type="transmembrane region" description="Helical" evidence="12">
    <location>
        <begin position="32"/>
        <end position="50"/>
    </location>
</feature>
<evidence type="ECO:0000256" key="1">
    <source>
        <dbReference type="ARBA" id="ARBA00004141"/>
    </source>
</evidence>
<dbReference type="AlphaFoldDB" id="A0AAU8M124"/>
<feature type="transmembrane region" description="Helical" evidence="12">
    <location>
        <begin position="167"/>
        <end position="187"/>
    </location>
</feature>
<feature type="transmembrane region" description="Helical" evidence="12">
    <location>
        <begin position="199"/>
        <end position="220"/>
    </location>
</feature>
<dbReference type="PANTHER" id="PTHR11537">
    <property type="entry name" value="VOLTAGE-GATED POTASSIUM CHANNEL"/>
    <property type="match status" value="1"/>
</dbReference>
<protein>
    <submittedName>
        <fullName evidence="14">Ion transporter</fullName>
    </submittedName>
</protein>
<feature type="domain" description="Ion transport" evidence="13">
    <location>
        <begin position="2"/>
        <end position="226"/>
    </location>
</feature>
<keyword evidence="2" id="KW-0813">Transport</keyword>
<keyword evidence="5" id="KW-0631">Potassium channel</keyword>
<dbReference type="GO" id="GO:0008076">
    <property type="term" value="C:voltage-gated potassium channel complex"/>
    <property type="evidence" value="ECO:0007669"/>
    <property type="project" value="InterPro"/>
</dbReference>
<dbReference type="InterPro" id="IPR005821">
    <property type="entry name" value="Ion_trans_dom"/>
</dbReference>
<keyword evidence="8 12" id="KW-1133">Transmembrane helix</keyword>
<organism evidence="14">
    <name type="scientific">Candidatus Electrothrix aestuarii</name>
    <dbReference type="NCBI Taxonomy" id="3062594"/>
    <lineage>
        <taxon>Bacteria</taxon>
        <taxon>Pseudomonadati</taxon>
        <taxon>Thermodesulfobacteriota</taxon>
        <taxon>Desulfobulbia</taxon>
        <taxon>Desulfobulbales</taxon>
        <taxon>Desulfobulbaceae</taxon>
        <taxon>Candidatus Electrothrix</taxon>
    </lineage>
</organism>
<dbReference type="KEGG" id="eaj:Q3M24_10900"/>
<reference evidence="14" key="1">
    <citation type="journal article" date="2024" name="Syst. Appl. Microbiol.">
        <title>First single-strain enrichments of Electrothrix cable bacteria, description of E. aestuarii sp. nov. and E. rattekaaiensis sp. nov., and proposal of a cable bacteria taxonomy following the rules of the SeqCode.</title>
        <authorList>
            <person name="Plum-Jensen L.E."/>
            <person name="Schramm A."/>
            <person name="Marshall I.P.G."/>
        </authorList>
    </citation>
    <scope>NUCLEOTIDE SEQUENCE</scope>
    <source>
        <strain evidence="14">Rat1</strain>
    </source>
</reference>
<keyword evidence="4 12" id="KW-0812">Transmembrane</keyword>
<name>A0AAU8M124_9BACT</name>
<evidence type="ECO:0000259" key="13">
    <source>
        <dbReference type="Pfam" id="PF00520"/>
    </source>
</evidence>
<dbReference type="PANTHER" id="PTHR11537:SF254">
    <property type="entry name" value="POTASSIUM VOLTAGE-GATED CHANNEL PROTEIN SHAB"/>
    <property type="match status" value="1"/>
</dbReference>
<dbReference type="Pfam" id="PF00520">
    <property type="entry name" value="Ion_trans"/>
    <property type="match status" value="1"/>
</dbReference>
<dbReference type="GO" id="GO:0001508">
    <property type="term" value="P:action potential"/>
    <property type="evidence" value="ECO:0007669"/>
    <property type="project" value="TreeGrafter"/>
</dbReference>
<proteinExistence type="predicted"/>